<dbReference type="Proteomes" id="UP000061809">
    <property type="component" value="Chromosome"/>
</dbReference>
<dbReference type="PATRIC" id="fig|246787.4.peg.4242"/>
<evidence type="ECO:0000313" key="18">
    <source>
        <dbReference type="Proteomes" id="UP000061809"/>
    </source>
</evidence>
<dbReference type="Gene3D" id="1.10.10.60">
    <property type="entry name" value="Homeodomain-like"/>
    <property type="match status" value="2"/>
</dbReference>
<evidence type="ECO:0000256" key="7">
    <source>
        <dbReference type="ARBA" id="ARBA00022840"/>
    </source>
</evidence>
<dbReference type="SMART" id="SM00342">
    <property type="entry name" value="HTH_ARAC"/>
    <property type="match status" value="1"/>
</dbReference>
<sequence length="1459" mass="168827">MKNIAQQILRLLIYMVLLTPTMLLAQPICQIQHFSIYNGLVQRTVSDIVQDSKGFIWFSTWNGLNRYDGYTFKNYKAYPGDGCTLTSNRILRIVPDQQNNIWCQTYDARVYLFDSHQEKFIDILQPFEQKSGETYIVRKIYALSKGVSWIVCDHGAFRVDEQKLENEDEGAITPYTPEIGNLPGRKISRIEQDADGDEWIFTDKSVCIVGQKTISDKTHFTSFCENNEKMYLISSKHLAIYNQQNGQVQYEEIPLDYSRLNCILSLGKDTIGIGTNNGIILFFAKSKQFRNVEMHFNVMRLFEDSHNELWLFSKEQRGIVRYDPLTNEQQHYETPTQNMPKAELRSRDVIFEDSQGTLWVVPHLGCLSYYDREDKELKPYYTDYSKPESKFTPVILNFYVDNQKNFWYANNFWMDKISFFPNASQLTTFDSGHETRAIMVDKQQNLWVANKKGVIRIFNPDKTLKGYLTPEGTISSKAISFSRNIYCFTEDEQGNIWMGSKWDGIIRLSPKRDGSFQIRNYVHKEEDPYSLSNNSVYCIYQDSKKRMWIATHGGGINLLQETADGEIRFLHNGNLLKDYSKDKFNKVRVIKEVNNTLLVGTTEGLITFSCNFERPEEIKFYTNVRIPDLASSLSSNDVIYIYTDSRQNSYVLTFTGGINQIISNNLLTDQIQFKTYTKRNGLVSDLVLSMIEDQQKNLWVISENTLAKFDPENGTFEHYNEKHLQKEIYFSEASPAIIRNQLILGTDAGILKINPAAFSKSSYTPPIVFTSLKIQGVQQQLDLDDLEELKLKPDERNVSFQFAALDYINPSSISYAYRLKGLEEKWNEVENSRTASYINLPPGNYELQIRSTNSDGVWTDNVRKLSVIVIPTFWETYWAVLVYIILFILFTATIVYIILYIYKLRHQIYMEQQLANIKLRFFTDISHELRTPLTLITSPVGEVLEHEPLTPSARKLLTVVHNNTERMLRLVNQILDFRKIENKKMKLLLEKTDIVELLQKVMDNFRLIAEEKSINFRLQTDKESIHCWIDQDKVEKIIFNLLSNAFKYTPVNKSITVYAHTTKDKVMISVTDEGIGIDSKKQQSLFQRFETLVNNNILQPSSGIGLSLVKELIELHQGNIQVNTEVGIGSEFIVTLPLDQKVYEGKENTEFILNDIPSAHNPKHDKHKIISKTSEKNNILQEKTKDTDNNTDQYPISVLVVEDNTELRNFLNDILSGTYKVFEATNGQEGLEQALQYVPDFIISDVMMPVMDGLDMVKAIKAHRDVCHIPIILLSAKSSLDDRISGLEQGIDDYITKPFSSTYLKTRIKSLLHQRKQLQELYLEQWLDQKKEAPTPTLLVEVEPEKPQIVPFDELFMKRVMEIMHNQMDNSKLTIDEFAQELGMGRTVFYQKLKSIVGLSPIDFVREMRIKRAKQLMETGEYNVSTIAYMTGFNDPKYFSKCFKKKYGVSPSEFTPKEK</sequence>
<dbReference type="Gene3D" id="2.60.40.10">
    <property type="entry name" value="Immunoglobulins"/>
    <property type="match status" value="1"/>
</dbReference>
<dbReference type="SMART" id="SM00448">
    <property type="entry name" value="REC"/>
    <property type="match status" value="1"/>
</dbReference>
<keyword evidence="13" id="KW-0812">Transmembrane</keyword>
<dbReference type="Pfam" id="PF00072">
    <property type="entry name" value="Response_reg"/>
    <property type="match status" value="1"/>
</dbReference>
<dbReference type="PROSITE" id="PS00041">
    <property type="entry name" value="HTH_ARAC_FAMILY_1"/>
    <property type="match status" value="1"/>
</dbReference>
<feature type="modified residue" description="4-aspartylphosphate" evidence="12">
    <location>
        <position position="1245"/>
    </location>
</feature>
<evidence type="ECO:0000256" key="4">
    <source>
        <dbReference type="ARBA" id="ARBA00022679"/>
    </source>
</evidence>
<evidence type="ECO:0000256" key="10">
    <source>
        <dbReference type="ARBA" id="ARBA00023125"/>
    </source>
</evidence>
<keyword evidence="4 17" id="KW-0808">Transferase</keyword>
<evidence type="ECO:0000313" key="17">
    <source>
        <dbReference type="EMBL" id="ALJ61320.1"/>
    </source>
</evidence>
<dbReference type="Pfam" id="PF12833">
    <property type="entry name" value="HTH_18"/>
    <property type="match status" value="1"/>
</dbReference>
<keyword evidence="10" id="KW-0238">DNA-binding</keyword>
<dbReference type="SUPFAM" id="SSF63829">
    <property type="entry name" value="Calcium-dependent phosphotriesterase"/>
    <property type="match status" value="3"/>
</dbReference>
<dbReference type="InterPro" id="IPR009057">
    <property type="entry name" value="Homeodomain-like_sf"/>
</dbReference>
<dbReference type="InterPro" id="IPR004358">
    <property type="entry name" value="Sig_transdc_His_kin-like_C"/>
</dbReference>
<dbReference type="PROSITE" id="PS01124">
    <property type="entry name" value="HTH_ARAC_FAMILY_2"/>
    <property type="match status" value="1"/>
</dbReference>
<dbReference type="GO" id="GO:0000155">
    <property type="term" value="F:phosphorelay sensor kinase activity"/>
    <property type="evidence" value="ECO:0007669"/>
    <property type="project" value="InterPro"/>
</dbReference>
<dbReference type="RefSeq" id="WP_033160501.1">
    <property type="nucleotide sequence ID" value="NZ_CP012801.1"/>
</dbReference>
<dbReference type="PANTHER" id="PTHR43547:SF2">
    <property type="entry name" value="HYBRID SIGNAL TRANSDUCTION HISTIDINE KINASE C"/>
    <property type="match status" value="1"/>
</dbReference>
<dbReference type="InterPro" id="IPR005467">
    <property type="entry name" value="His_kinase_dom"/>
</dbReference>
<dbReference type="SUPFAM" id="SSF46689">
    <property type="entry name" value="Homeodomain-like"/>
    <property type="match status" value="1"/>
</dbReference>
<dbReference type="InterPro" id="IPR036097">
    <property type="entry name" value="HisK_dim/P_sf"/>
</dbReference>
<keyword evidence="13" id="KW-0472">Membrane</keyword>
<evidence type="ECO:0000259" key="14">
    <source>
        <dbReference type="PROSITE" id="PS01124"/>
    </source>
</evidence>
<dbReference type="GeneID" id="66310082"/>
<dbReference type="InterPro" id="IPR015943">
    <property type="entry name" value="WD40/YVTN_repeat-like_dom_sf"/>
</dbReference>
<evidence type="ECO:0000259" key="15">
    <source>
        <dbReference type="PROSITE" id="PS50109"/>
    </source>
</evidence>
<feature type="domain" description="Histidine kinase" evidence="15">
    <location>
        <begin position="924"/>
        <end position="1140"/>
    </location>
</feature>
<dbReference type="SUPFAM" id="SSF52172">
    <property type="entry name" value="CheY-like"/>
    <property type="match status" value="1"/>
</dbReference>
<dbReference type="CDD" id="cd17574">
    <property type="entry name" value="REC_OmpR"/>
    <property type="match status" value="1"/>
</dbReference>
<dbReference type="EMBL" id="CP012801">
    <property type="protein sequence ID" value="ALJ61320.1"/>
    <property type="molecule type" value="Genomic_DNA"/>
</dbReference>
<dbReference type="InterPro" id="IPR036890">
    <property type="entry name" value="HATPase_C_sf"/>
</dbReference>
<dbReference type="Gene3D" id="1.10.287.130">
    <property type="match status" value="1"/>
</dbReference>
<dbReference type="GO" id="GO:0003700">
    <property type="term" value="F:DNA-binding transcription factor activity"/>
    <property type="evidence" value="ECO:0007669"/>
    <property type="project" value="InterPro"/>
</dbReference>
<dbReference type="FunFam" id="2.60.40.10:FF:000791">
    <property type="entry name" value="Two-component system sensor histidine kinase/response regulator"/>
    <property type="match status" value="1"/>
</dbReference>
<dbReference type="Gene3D" id="2.130.10.10">
    <property type="entry name" value="YVTN repeat-like/Quinoprotein amine dehydrogenase"/>
    <property type="match status" value="3"/>
</dbReference>
<keyword evidence="7" id="KW-0067">ATP-binding</keyword>
<evidence type="ECO:0000259" key="16">
    <source>
        <dbReference type="PROSITE" id="PS50110"/>
    </source>
</evidence>
<evidence type="ECO:0000256" key="6">
    <source>
        <dbReference type="ARBA" id="ARBA00022777"/>
    </source>
</evidence>
<dbReference type="PRINTS" id="PR00344">
    <property type="entry name" value="BCTRLSENSOR"/>
</dbReference>
<keyword evidence="11" id="KW-0804">Transcription</keyword>
<feature type="domain" description="Response regulatory" evidence="16">
    <location>
        <begin position="1197"/>
        <end position="1312"/>
    </location>
</feature>
<evidence type="ECO:0000256" key="1">
    <source>
        <dbReference type="ARBA" id="ARBA00000085"/>
    </source>
</evidence>
<evidence type="ECO:0000256" key="12">
    <source>
        <dbReference type="PROSITE-ProRule" id="PRU00169"/>
    </source>
</evidence>
<dbReference type="Gene3D" id="3.40.50.2300">
    <property type="match status" value="1"/>
</dbReference>
<dbReference type="SMART" id="SM00388">
    <property type="entry name" value="HisKA"/>
    <property type="match status" value="1"/>
</dbReference>
<dbReference type="InterPro" id="IPR013783">
    <property type="entry name" value="Ig-like_fold"/>
</dbReference>
<evidence type="ECO:0000256" key="13">
    <source>
        <dbReference type="SAM" id="Phobius"/>
    </source>
</evidence>
<protein>
    <recommendedName>
        <fullName evidence="2">histidine kinase</fullName>
        <ecNumber evidence="2">2.7.13.3</ecNumber>
    </recommendedName>
</protein>
<dbReference type="PROSITE" id="PS50109">
    <property type="entry name" value="HIS_KIN"/>
    <property type="match status" value="1"/>
</dbReference>
<dbReference type="InterPro" id="IPR011006">
    <property type="entry name" value="CheY-like_superfamily"/>
</dbReference>
<accession>A0A0P0GTB0</accession>
<name>A0A0P0GTB0_9BACE</name>
<keyword evidence="9" id="KW-0805">Transcription regulation</keyword>
<keyword evidence="6 17" id="KW-0418">Kinase</keyword>
<keyword evidence="3 12" id="KW-0597">Phosphoprotein</keyword>
<evidence type="ECO:0000256" key="2">
    <source>
        <dbReference type="ARBA" id="ARBA00012438"/>
    </source>
</evidence>
<dbReference type="Pfam" id="PF00512">
    <property type="entry name" value="HisKA"/>
    <property type="match status" value="1"/>
</dbReference>
<keyword evidence="13" id="KW-1133">Transmembrane helix</keyword>
<reference evidence="17 18" key="1">
    <citation type="journal article" date="2015" name="Science">
        <title>Genetic determinants of in vivo fitness and diet responsiveness in multiple human gut Bacteroides.</title>
        <authorList>
            <person name="Wu M."/>
            <person name="McNulty N.P."/>
            <person name="Rodionov D.A."/>
            <person name="Khoroshkin M.S."/>
            <person name="Griffin N.W."/>
            <person name="Cheng J."/>
            <person name="Latreille P."/>
            <person name="Kerstetter R.A."/>
            <person name="Terrapon N."/>
            <person name="Henrissat B."/>
            <person name="Osterman A.L."/>
            <person name="Gordon J.I."/>
        </authorList>
    </citation>
    <scope>NUCLEOTIDE SEQUENCE [LARGE SCALE GENOMIC DNA]</scope>
    <source>
        <strain evidence="17 18">WH2</strain>
    </source>
</reference>
<comment type="catalytic activity">
    <reaction evidence="1">
        <text>ATP + protein L-histidine = ADP + protein N-phospho-L-histidine.</text>
        <dbReference type="EC" id="2.7.13.3"/>
    </reaction>
</comment>
<evidence type="ECO:0000256" key="8">
    <source>
        <dbReference type="ARBA" id="ARBA00023012"/>
    </source>
</evidence>
<dbReference type="Pfam" id="PF07495">
    <property type="entry name" value="Y_Y_Y"/>
    <property type="match status" value="1"/>
</dbReference>
<evidence type="ECO:0000256" key="3">
    <source>
        <dbReference type="ARBA" id="ARBA00022553"/>
    </source>
</evidence>
<dbReference type="Gene3D" id="3.30.565.10">
    <property type="entry name" value="Histidine kinase-like ATPase, C-terminal domain"/>
    <property type="match status" value="1"/>
</dbReference>
<dbReference type="SUPFAM" id="SSF47384">
    <property type="entry name" value="Homodimeric domain of signal transducing histidine kinase"/>
    <property type="match status" value="1"/>
</dbReference>
<dbReference type="SMART" id="SM00387">
    <property type="entry name" value="HATPase_c"/>
    <property type="match status" value="1"/>
</dbReference>
<dbReference type="InterPro" id="IPR011110">
    <property type="entry name" value="Reg_prop"/>
</dbReference>
<dbReference type="FunFam" id="3.30.565.10:FF:000037">
    <property type="entry name" value="Hybrid sensor histidine kinase/response regulator"/>
    <property type="match status" value="1"/>
</dbReference>
<dbReference type="CDD" id="cd00082">
    <property type="entry name" value="HisKA"/>
    <property type="match status" value="1"/>
</dbReference>
<dbReference type="PANTHER" id="PTHR43547">
    <property type="entry name" value="TWO-COMPONENT HISTIDINE KINASE"/>
    <property type="match status" value="1"/>
</dbReference>
<dbReference type="InterPro" id="IPR003661">
    <property type="entry name" value="HisK_dim/P_dom"/>
</dbReference>
<feature type="domain" description="HTH araC/xylS-type" evidence="14">
    <location>
        <begin position="1358"/>
        <end position="1457"/>
    </location>
</feature>
<dbReference type="Pfam" id="PF07494">
    <property type="entry name" value="Reg_prop"/>
    <property type="match status" value="3"/>
</dbReference>
<dbReference type="InterPro" id="IPR018062">
    <property type="entry name" value="HTH_AraC-typ_CS"/>
</dbReference>
<dbReference type="PROSITE" id="PS50110">
    <property type="entry name" value="RESPONSE_REGULATORY"/>
    <property type="match status" value="1"/>
</dbReference>
<dbReference type="InterPro" id="IPR001789">
    <property type="entry name" value="Sig_transdc_resp-reg_receiver"/>
</dbReference>
<dbReference type="FunFam" id="1.10.287.130:FF:000045">
    <property type="entry name" value="Two-component system sensor histidine kinase/response regulator"/>
    <property type="match status" value="1"/>
</dbReference>
<dbReference type="InterPro" id="IPR018060">
    <property type="entry name" value="HTH_AraC"/>
</dbReference>
<dbReference type="GO" id="GO:0043565">
    <property type="term" value="F:sequence-specific DNA binding"/>
    <property type="evidence" value="ECO:0007669"/>
    <property type="project" value="InterPro"/>
</dbReference>
<gene>
    <name evidence="17" type="primary">todS_25</name>
    <name evidence="17" type="ORF">BcellWH2_04100</name>
</gene>
<dbReference type="InterPro" id="IPR011123">
    <property type="entry name" value="Y_Y_Y"/>
</dbReference>
<dbReference type="Pfam" id="PF02518">
    <property type="entry name" value="HATPase_c"/>
    <property type="match status" value="1"/>
</dbReference>
<organism evidence="17 18">
    <name type="scientific">Bacteroides cellulosilyticus</name>
    <dbReference type="NCBI Taxonomy" id="246787"/>
    <lineage>
        <taxon>Bacteria</taxon>
        <taxon>Pseudomonadati</taxon>
        <taxon>Bacteroidota</taxon>
        <taxon>Bacteroidia</taxon>
        <taxon>Bacteroidales</taxon>
        <taxon>Bacteroidaceae</taxon>
        <taxon>Bacteroides</taxon>
    </lineage>
</organism>
<feature type="transmembrane region" description="Helical" evidence="13">
    <location>
        <begin position="877"/>
        <end position="902"/>
    </location>
</feature>
<proteinExistence type="predicted"/>
<keyword evidence="8" id="KW-0902">Two-component regulatory system</keyword>
<dbReference type="GO" id="GO:0005524">
    <property type="term" value="F:ATP binding"/>
    <property type="evidence" value="ECO:0007669"/>
    <property type="project" value="UniProtKB-KW"/>
</dbReference>
<evidence type="ECO:0000256" key="5">
    <source>
        <dbReference type="ARBA" id="ARBA00022741"/>
    </source>
</evidence>
<dbReference type="EC" id="2.7.13.3" evidence="2"/>
<dbReference type="SUPFAM" id="SSF55874">
    <property type="entry name" value="ATPase domain of HSP90 chaperone/DNA topoisomerase II/histidine kinase"/>
    <property type="match status" value="1"/>
</dbReference>
<dbReference type="KEGG" id="bcel:BcellWH2_04100"/>
<keyword evidence="5" id="KW-0547">Nucleotide-binding</keyword>
<dbReference type="InterPro" id="IPR003594">
    <property type="entry name" value="HATPase_dom"/>
</dbReference>
<evidence type="ECO:0000256" key="11">
    <source>
        <dbReference type="ARBA" id="ARBA00023163"/>
    </source>
</evidence>
<evidence type="ECO:0000256" key="9">
    <source>
        <dbReference type="ARBA" id="ARBA00023015"/>
    </source>
</evidence>